<gene>
    <name evidence="1" type="ORF">AG1IA_02069</name>
</gene>
<name>L8X5K5_THACA</name>
<proteinExistence type="predicted"/>
<sequence length="51" mass="5711">MTREDDFLQHLEAYPQVFGKLLGGDSKPEYCRGGTPAVKLVFGQRLSAQRV</sequence>
<comment type="caution">
    <text evidence="1">The sequence shown here is derived from an EMBL/GenBank/DDBJ whole genome shotgun (WGS) entry which is preliminary data.</text>
</comment>
<keyword evidence="2" id="KW-1185">Reference proteome</keyword>
<dbReference type="AlphaFoldDB" id="L8X5K5"/>
<evidence type="ECO:0000313" key="1">
    <source>
        <dbReference type="EMBL" id="ELU43914.1"/>
    </source>
</evidence>
<dbReference type="EMBL" id="AFRT01000469">
    <property type="protein sequence ID" value="ELU43914.1"/>
    <property type="molecule type" value="Genomic_DNA"/>
</dbReference>
<accession>L8X5K5</accession>
<dbReference type="Proteomes" id="UP000011668">
    <property type="component" value="Unassembled WGS sequence"/>
</dbReference>
<organism evidence="1 2">
    <name type="scientific">Thanatephorus cucumeris (strain AG1-IA)</name>
    <name type="common">Rice sheath blight fungus</name>
    <name type="synonym">Rhizoctonia solani</name>
    <dbReference type="NCBI Taxonomy" id="983506"/>
    <lineage>
        <taxon>Eukaryota</taxon>
        <taxon>Fungi</taxon>
        <taxon>Dikarya</taxon>
        <taxon>Basidiomycota</taxon>
        <taxon>Agaricomycotina</taxon>
        <taxon>Agaricomycetes</taxon>
        <taxon>Cantharellales</taxon>
        <taxon>Ceratobasidiaceae</taxon>
        <taxon>Rhizoctonia</taxon>
        <taxon>Rhizoctonia solani AG-1</taxon>
    </lineage>
</organism>
<protein>
    <submittedName>
        <fullName evidence="1">Uncharacterized protein</fullName>
    </submittedName>
</protein>
<dbReference type="HOGENOM" id="CLU_3108066_0_0_1"/>
<evidence type="ECO:0000313" key="2">
    <source>
        <dbReference type="Proteomes" id="UP000011668"/>
    </source>
</evidence>
<reference evidence="1 2" key="1">
    <citation type="journal article" date="2013" name="Nat. Commun.">
        <title>The evolution and pathogenic mechanisms of the rice sheath blight pathogen.</title>
        <authorList>
            <person name="Zheng A."/>
            <person name="Lin R."/>
            <person name="Xu L."/>
            <person name="Qin P."/>
            <person name="Tang C."/>
            <person name="Ai P."/>
            <person name="Zhang D."/>
            <person name="Liu Y."/>
            <person name="Sun Z."/>
            <person name="Feng H."/>
            <person name="Wang Y."/>
            <person name="Chen Y."/>
            <person name="Liang X."/>
            <person name="Fu R."/>
            <person name="Li Q."/>
            <person name="Zhang J."/>
            <person name="Yu X."/>
            <person name="Xie Z."/>
            <person name="Ding L."/>
            <person name="Guan P."/>
            <person name="Tang J."/>
            <person name="Liang Y."/>
            <person name="Wang S."/>
            <person name="Deng Q."/>
            <person name="Li S."/>
            <person name="Zhu J."/>
            <person name="Wang L."/>
            <person name="Liu H."/>
            <person name="Li P."/>
        </authorList>
    </citation>
    <scope>NUCLEOTIDE SEQUENCE [LARGE SCALE GENOMIC DNA]</scope>
    <source>
        <strain evidence="2">AG-1 IA</strain>
    </source>
</reference>